<dbReference type="PANTHER" id="PTHR21600">
    <property type="entry name" value="MITOCHONDRIAL RNA PSEUDOURIDINE SYNTHASE"/>
    <property type="match status" value="1"/>
</dbReference>
<evidence type="ECO:0000256" key="4">
    <source>
        <dbReference type="ARBA" id="ARBA00012785"/>
    </source>
</evidence>
<dbReference type="SMART" id="SM00363">
    <property type="entry name" value="S4"/>
    <property type="match status" value="1"/>
</dbReference>
<reference evidence="13" key="1">
    <citation type="submission" date="2018-05" db="EMBL/GenBank/DDBJ databases">
        <authorList>
            <person name="Lanie J.A."/>
            <person name="Ng W.-L."/>
            <person name="Kazmierczak K.M."/>
            <person name="Andrzejewski T.M."/>
            <person name="Davidsen T.M."/>
            <person name="Wayne K.J."/>
            <person name="Tettelin H."/>
            <person name="Glass J.I."/>
            <person name="Rusch D."/>
            <person name="Podicherti R."/>
            <person name="Tsui H.-C.T."/>
            <person name="Winkler M.E."/>
        </authorList>
    </citation>
    <scope>NUCLEOTIDE SEQUENCE</scope>
</reference>
<proteinExistence type="inferred from homology"/>
<protein>
    <recommendedName>
        <fullName evidence="5">Ribosomal large subunit pseudouridine synthase C</fullName>
        <ecNumber evidence="4">5.4.99.24</ecNumber>
    </recommendedName>
    <alternativeName>
        <fullName evidence="9">23S rRNA pseudouridine(955/2504/2580) synthase</fullName>
    </alternativeName>
    <alternativeName>
        <fullName evidence="10">rRNA pseudouridylate synthase C</fullName>
    </alternativeName>
    <alternativeName>
        <fullName evidence="11">rRNA-uridine isomerase C</fullName>
    </alternativeName>
</protein>
<keyword evidence="7" id="KW-0694">RNA-binding</keyword>
<dbReference type="AlphaFoldDB" id="A0A381S4B8"/>
<dbReference type="GO" id="GO:0160141">
    <property type="term" value="F:23S rRNA pseudouridine(955/2504/2580) synthase activity"/>
    <property type="evidence" value="ECO:0007669"/>
    <property type="project" value="UniProtKB-EC"/>
</dbReference>
<evidence type="ECO:0000256" key="1">
    <source>
        <dbReference type="ARBA" id="ARBA00000381"/>
    </source>
</evidence>
<dbReference type="CDD" id="cd00165">
    <property type="entry name" value="S4"/>
    <property type="match status" value="1"/>
</dbReference>
<dbReference type="CDD" id="cd02869">
    <property type="entry name" value="PseudoU_synth_RluA_like"/>
    <property type="match status" value="1"/>
</dbReference>
<keyword evidence="6" id="KW-0698">rRNA processing</keyword>
<dbReference type="InterPro" id="IPR002942">
    <property type="entry name" value="S4_RNA-bd"/>
</dbReference>
<dbReference type="PANTHER" id="PTHR21600:SF92">
    <property type="entry name" value="RIBOSOMAL LARGE SUBUNIT PSEUDOURIDINE SYNTHASE C"/>
    <property type="match status" value="1"/>
</dbReference>
<sequence>MTKISKSKYLNVSSYIVDEEYENTRLDNCLISKLKNLPRSKIYSIIRKGEVRVNGSRSKPDRRLKKGDVIRIPPYRVEERSQKTASKSLTELLKERIIYNKNSVLILNKPEGLASHGGSGLSLGLIEAVRQIDDKFKNAQLVHRLDRGTSGCIVLSLKRSVLRTLNTEMREGRVEKKYLAVVGGKWPHKEVHITSSLKKNHLRSGERHVIETPDGKQSITKFKRLADNQKVCLLECTLLTGRTHQIRVQVSNEGYPVIGDKKYGHDELNNFYRKRGIKRMLLHAKEINFPEIDIFCSTEEPHIFKEILSNNGK</sequence>
<dbReference type="SUPFAM" id="SSF55120">
    <property type="entry name" value="Pseudouridine synthase"/>
    <property type="match status" value="1"/>
</dbReference>
<dbReference type="PROSITE" id="PS50889">
    <property type="entry name" value="S4"/>
    <property type="match status" value="1"/>
</dbReference>
<evidence type="ECO:0000259" key="12">
    <source>
        <dbReference type="SMART" id="SM00363"/>
    </source>
</evidence>
<dbReference type="SUPFAM" id="SSF55174">
    <property type="entry name" value="Alpha-L RNA-binding motif"/>
    <property type="match status" value="1"/>
</dbReference>
<dbReference type="Pfam" id="PF01479">
    <property type="entry name" value="S4"/>
    <property type="match status" value="1"/>
</dbReference>
<dbReference type="Gene3D" id="3.30.2350.10">
    <property type="entry name" value="Pseudouridine synthase"/>
    <property type="match status" value="1"/>
</dbReference>
<dbReference type="NCBIfam" id="TIGR00005">
    <property type="entry name" value="rluA_subfam"/>
    <property type="match status" value="1"/>
</dbReference>
<evidence type="ECO:0000256" key="6">
    <source>
        <dbReference type="ARBA" id="ARBA00022552"/>
    </source>
</evidence>
<dbReference type="GO" id="GO:0000455">
    <property type="term" value="P:enzyme-directed rRNA pseudouridine synthesis"/>
    <property type="evidence" value="ECO:0007669"/>
    <property type="project" value="TreeGrafter"/>
</dbReference>
<evidence type="ECO:0000256" key="3">
    <source>
        <dbReference type="ARBA" id="ARBA00010876"/>
    </source>
</evidence>
<name>A0A381S4B8_9ZZZZ</name>
<evidence type="ECO:0000256" key="5">
    <source>
        <dbReference type="ARBA" id="ARBA00017128"/>
    </source>
</evidence>
<evidence type="ECO:0000256" key="11">
    <source>
        <dbReference type="ARBA" id="ARBA00033053"/>
    </source>
</evidence>
<dbReference type="InterPro" id="IPR006225">
    <property type="entry name" value="PsdUridine_synth_RluC/D"/>
</dbReference>
<evidence type="ECO:0000256" key="8">
    <source>
        <dbReference type="ARBA" id="ARBA00023235"/>
    </source>
</evidence>
<dbReference type="EC" id="5.4.99.24" evidence="4"/>
<evidence type="ECO:0000256" key="2">
    <source>
        <dbReference type="ARBA" id="ARBA00002876"/>
    </source>
</evidence>
<evidence type="ECO:0000256" key="7">
    <source>
        <dbReference type="ARBA" id="ARBA00022884"/>
    </source>
</evidence>
<dbReference type="GO" id="GO:0003723">
    <property type="term" value="F:RNA binding"/>
    <property type="evidence" value="ECO:0007669"/>
    <property type="project" value="UniProtKB-KW"/>
</dbReference>
<keyword evidence="8" id="KW-0413">Isomerase</keyword>
<dbReference type="Gene3D" id="3.10.290.10">
    <property type="entry name" value="RNA-binding S4 domain"/>
    <property type="match status" value="1"/>
</dbReference>
<comment type="similarity">
    <text evidence="3">Belongs to the pseudouridine synthase RluA family.</text>
</comment>
<accession>A0A381S4B8</accession>
<dbReference type="InterPro" id="IPR006224">
    <property type="entry name" value="PsdUridine_synth_RluA-like_CS"/>
</dbReference>
<comment type="catalytic activity">
    <reaction evidence="1">
        <text>uridine(955/2504/2580) in 23S rRNA = pseudouridine(955/2504/2580) in 23S rRNA</text>
        <dbReference type="Rhea" id="RHEA:42528"/>
        <dbReference type="Rhea" id="RHEA-COMP:10099"/>
        <dbReference type="Rhea" id="RHEA-COMP:10100"/>
        <dbReference type="ChEBI" id="CHEBI:65314"/>
        <dbReference type="ChEBI" id="CHEBI:65315"/>
        <dbReference type="EC" id="5.4.99.24"/>
    </reaction>
</comment>
<comment type="function">
    <text evidence="2">Responsible for synthesis of pseudouridine from uracil at positions 955, 2504 and 2580 in 23S ribosomal RNA.</text>
</comment>
<dbReference type="Pfam" id="PF00849">
    <property type="entry name" value="PseudoU_synth_2"/>
    <property type="match status" value="1"/>
</dbReference>
<dbReference type="InterPro" id="IPR020103">
    <property type="entry name" value="PsdUridine_synth_cat_dom_sf"/>
</dbReference>
<feature type="domain" description="RNA-binding S4" evidence="12">
    <location>
        <begin position="24"/>
        <end position="83"/>
    </location>
</feature>
<dbReference type="InterPro" id="IPR036986">
    <property type="entry name" value="S4_RNA-bd_sf"/>
</dbReference>
<evidence type="ECO:0000313" key="13">
    <source>
        <dbReference type="EMBL" id="SUZ98279.1"/>
    </source>
</evidence>
<evidence type="ECO:0000256" key="10">
    <source>
        <dbReference type="ARBA" id="ARBA00031975"/>
    </source>
</evidence>
<evidence type="ECO:0000256" key="9">
    <source>
        <dbReference type="ARBA" id="ARBA00030705"/>
    </source>
</evidence>
<organism evidence="13">
    <name type="scientific">marine metagenome</name>
    <dbReference type="NCBI Taxonomy" id="408172"/>
    <lineage>
        <taxon>unclassified sequences</taxon>
        <taxon>metagenomes</taxon>
        <taxon>ecological metagenomes</taxon>
    </lineage>
</organism>
<gene>
    <name evidence="13" type="ORF">METZ01_LOCUS51133</name>
</gene>
<dbReference type="InterPro" id="IPR006145">
    <property type="entry name" value="PsdUridine_synth_RsuA/RluA"/>
</dbReference>
<dbReference type="InterPro" id="IPR050188">
    <property type="entry name" value="RluA_PseudoU_synthase"/>
</dbReference>
<dbReference type="EMBL" id="UINC01002588">
    <property type="protein sequence ID" value="SUZ98279.1"/>
    <property type="molecule type" value="Genomic_DNA"/>
</dbReference>
<dbReference type="PROSITE" id="PS01129">
    <property type="entry name" value="PSI_RLU"/>
    <property type="match status" value="1"/>
</dbReference>